<evidence type="ECO:0000313" key="3">
    <source>
        <dbReference type="Proteomes" id="UP001456524"/>
    </source>
</evidence>
<dbReference type="EMBL" id="JBBWUH010000008">
    <property type="protein sequence ID" value="KAK8159623.1"/>
    <property type="molecule type" value="Genomic_DNA"/>
</dbReference>
<organism evidence="2 3">
    <name type="scientific">Phyllosticta citrichinensis</name>
    <dbReference type="NCBI Taxonomy" id="1130410"/>
    <lineage>
        <taxon>Eukaryota</taxon>
        <taxon>Fungi</taxon>
        <taxon>Dikarya</taxon>
        <taxon>Ascomycota</taxon>
        <taxon>Pezizomycotina</taxon>
        <taxon>Dothideomycetes</taxon>
        <taxon>Dothideomycetes incertae sedis</taxon>
        <taxon>Botryosphaeriales</taxon>
        <taxon>Phyllostictaceae</taxon>
        <taxon>Phyllosticta</taxon>
    </lineage>
</organism>
<accession>A0ABR1XLC0</accession>
<comment type="caution">
    <text evidence="2">The sequence shown here is derived from an EMBL/GenBank/DDBJ whole genome shotgun (WGS) entry which is preliminary data.</text>
</comment>
<reference evidence="2 3" key="1">
    <citation type="journal article" date="2022" name="G3 (Bethesda)">
        <title>Enemy or ally: a genomic approach to elucidate the lifestyle of Phyllosticta citrichinaensis.</title>
        <authorList>
            <person name="Buijs V.A."/>
            <person name="Groenewald J.Z."/>
            <person name="Haridas S."/>
            <person name="LaButti K.M."/>
            <person name="Lipzen A."/>
            <person name="Martin F.M."/>
            <person name="Barry K."/>
            <person name="Grigoriev I.V."/>
            <person name="Crous P.W."/>
            <person name="Seidl M.F."/>
        </authorList>
    </citation>
    <scope>NUCLEOTIDE SEQUENCE [LARGE SCALE GENOMIC DNA]</scope>
    <source>
        <strain evidence="2 3">CBS 129764</strain>
    </source>
</reference>
<sequence>MPTSLTYSARRIQISDRQLRTPASFGTPQLHYSCQLEFASPYLYLALPQPSGIIPLRSMTGRCSCASHNSQCPLDSTAVVQIPRKDAAKTQKTMADSTQRAWRRRDNAALPNYYDTARYRHRQAHPSHSAGPPFAPPLACRQPPVPSSTGTDPPPTQPPVTQSFLVANLAPSHIPNHCGSRSRCDSSSSPRLHIGLAAEARSDLCFLFFLLAACNTRVQNRPSAARAGSAVWSLTTWRAELPRTPDLSPFGLCLLMLLLTTPAPAASSAC</sequence>
<evidence type="ECO:0000256" key="1">
    <source>
        <dbReference type="SAM" id="MobiDB-lite"/>
    </source>
</evidence>
<proteinExistence type="predicted"/>
<dbReference type="Proteomes" id="UP001456524">
    <property type="component" value="Unassembled WGS sequence"/>
</dbReference>
<keyword evidence="3" id="KW-1185">Reference proteome</keyword>
<gene>
    <name evidence="2" type="ORF">IWX90DRAFT_305581</name>
</gene>
<evidence type="ECO:0000313" key="2">
    <source>
        <dbReference type="EMBL" id="KAK8159623.1"/>
    </source>
</evidence>
<name>A0ABR1XLC0_9PEZI</name>
<protein>
    <submittedName>
        <fullName evidence="2">Uncharacterized protein</fullName>
    </submittedName>
</protein>
<feature type="region of interest" description="Disordered" evidence="1">
    <location>
        <begin position="122"/>
        <end position="161"/>
    </location>
</feature>